<dbReference type="PANTHER" id="PTHR10996">
    <property type="entry name" value="2-HYDROXYACID DEHYDROGENASE-RELATED"/>
    <property type="match status" value="1"/>
</dbReference>
<evidence type="ECO:0000256" key="1">
    <source>
        <dbReference type="ARBA" id="ARBA00005854"/>
    </source>
</evidence>
<dbReference type="Pfam" id="PF20150">
    <property type="entry name" value="2EXR"/>
    <property type="match status" value="1"/>
</dbReference>
<reference evidence="5 6" key="1">
    <citation type="submission" date="2023-08" db="EMBL/GenBank/DDBJ databases">
        <title>Black Yeasts Isolated from many extreme environments.</title>
        <authorList>
            <person name="Coleine C."/>
            <person name="Stajich J.E."/>
            <person name="Selbmann L."/>
        </authorList>
    </citation>
    <scope>NUCLEOTIDE SEQUENCE [LARGE SCALE GENOMIC DNA]</scope>
    <source>
        <strain evidence="5 6">CCFEE 5935</strain>
    </source>
</reference>
<evidence type="ECO:0000259" key="3">
    <source>
        <dbReference type="Pfam" id="PF02826"/>
    </source>
</evidence>
<dbReference type="Gene3D" id="3.40.50.720">
    <property type="entry name" value="NAD(P)-binding Rossmann-like Domain"/>
    <property type="match status" value="2"/>
</dbReference>
<dbReference type="GeneID" id="89926482"/>
<dbReference type="AlphaFoldDB" id="A0AAV9PFF6"/>
<dbReference type="InterPro" id="IPR045518">
    <property type="entry name" value="2EXR"/>
</dbReference>
<dbReference type="InterPro" id="IPR006140">
    <property type="entry name" value="D-isomer_DH_NAD-bd"/>
</dbReference>
<evidence type="ECO:0000313" key="5">
    <source>
        <dbReference type="EMBL" id="KAK5170550.1"/>
    </source>
</evidence>
<dbReference type="Proteomes" id="UP001337655">
    <property type="component" value="Unassembled WGS sequence"/>
</dbReference>
<dbReference type="EMBL" id="JAVRRT010000007">
    <property type="protein sequence ID" value="KAK5170550.1"/>
    <property type="molecule type" value="Genomic_DNA"/>
</dbReference>
<evidence type="ECO:0000313" key="6">
    <source>
        <dbReference type="Proteomes" id="UP001337655"/>
    </source>
</evidence>
<dbReference type="GO" id="GO:0030267">
    <property type="term" value="F:glyoxylate reductase (NADPH) activity"/>
    <property type="evidence" value="ECO:0007669"/>
    <property type="project" value="TreeGrafter"/>
</dbReference>
<accession>A0AAV9PFF6</accession>
<comment type="caution">
    <text evidence="5">The sequence shown here is derived from an EMBL/GenBank/DDBJ whole genome shotgun (WGS) entry which is preliminary data.</text>
</comment>
<dbReference type="SUPFAM" id="SSF51735">
    <property type="entry name" value="NAD(P)-binding Rossmann-fold domains"/>
    <property type="match status" value="1"/>
</dbReference>
<feature type="domain" description="2EXR" evidence="4">
    <location>
        <begin position="232"/>
        <end position="322"/>
    </location>
</feature>
<dbReference type="GO" id="GO:0005829">
    <property type="term" value="C:cytosol"/>
    <property type="evidence" value="ECO:0007669"/>
    <property type="project" value="TreeGrafter"/>
</dbReference>
<dbReference type="GO" id="GO:0016618">
    <property type="term" value="F:hydroxypyruvate reductase [NAD(P)H] activity"/>
    <property type="evidence" value="ECO:0007669"/>
    <property type="project" value="TreeGrafter"/>
</dbReference>
<dbReference type="GO" id="GO:0051287">
    <property type="term" value="F:NAD binding"/>
    <property type="evidence" value="ECO:0007669"/>
    <property type="project" value="InterPro"/>
</dbReference>
<gene>
    <name evidence="5" type="ORF">LTR77_005138</name>
</gene>
<dbReference type="CDD" id="cd12168">
    <property type="entry name" value="Mand_dh_like"/>
    <property type="match status" value="1"/>
</dbReference>
<evidence type="ECO:0008006" key="7">
    <source>
        <dbReference type="Google" id="ProtNLM"/>
    </source>
</evidence>
<organism evidence="5 6">
    <name type="scientific">Saxophila tyrrhenica</name>
    <dbReference type="NCBI Taxonomy" id="1690608"/>
    <lineage>
        <taxon>Eukaryota</taxon>
        <taxon>Fungi</taxon>
        <taxon>Dikarya</taxon>
        <taxon>Ascomycota</taxon>
        <taxon>Pezizomycotina</taxon>
        <taxon>Dothideomycetes</taxon>
        <taxon>Dothideomycetidae</taxon>
        <taxon>Mycosphaerellales</taxon>
        <taxon>Extremaceae</taxon>
        <taxon>Saxophila</taxon>
    </lineage>
</organism>
<proteinExistence type="inferred from homology"/>
<dbReference type="Pfam" id="PF02826">
    <property type="entry name" value="2-Hacid_dh_C"/>
    <property type="match status" value="1"/>
</dbReference>
<evidence type="ECO:0000259" key="4">
    <source>
        <dbReference type="Pfam" id="PF20150"/>
    </source>
</evidence>
<dbReference type="InterPro" id="IPR036291">
    <property type="entry name" value="NAD(P)-bd_dom_sf"/>
</dbReference>
<dbReference type="InterPro" id="IPR029753">
    <property type="entry name" value="D-isomer_DH_CS"/>
</dbReference>
<sequence length="458" mass="51008">MLGALKRVTIPFTAVRKGEWRGKGFGLGHDPKGKVFGVLGMGGIGQACAARAKPFGMSIQYHNRNRLPPEQEQGAKYVSFEELLKTSDVLSLNLALNANTRHIISTPQFEMMKDGIVIINTARGPIIDEAALVEAMKSGKVSAVGLDVFEEEPKIRPGLLDNPNAVLLPHIGTSTWETQRDMELLVLENLKSAVEGKGLVTGVPEQRGLEHHTTATMLGRLKQSLRPCRLLKLPAELRNNIWRQACEPWDSESLAETPPPNLDISGLARNSTFRRPRPSITRTCREIREEALSLFYAFGTFVIHSPLSFVPEAQLEAPAETWFKAIGKRIHHLEQITLVTHLPWNLHFCLAIIKLTIVKGDIKFQVICLRHHNDDDDKGYVTQRSSRADEQSTLLEAAFAKPALTRSARIKARSPGFDAHEWVSILQRLVHSIEKMNTIINYLDIIVSSPGDVLSPYP</sequence>
<dbReference type="PROSITE" id="PS00671">
    <property type="entry name" value="D_2_HYDROXYACID_DH_3"/>
    <property type="match status" value="1"/>
</dbReference>
<name>A0AAV9PFF6_9PEZI</name>
<keyword evidence="6" id="KW-1185">Reference proteome</keyword>
<dbReference type="RefSeq" id="XP_064659748.1">
    <property type="nucleotide sequence ID" value="XM_064802387.1"/>
</dbReference>
<keyword evidence="2" id="KW-0560">Oxidoreductase</keyword>
<protein>
    <recommendedName>
        <fullName evidence="7">D-isomer specific 2-hydroxyacid dehydrogenase NAD-binding domain-containing protein</fullName>
    </recommendedName>
</protein>
<dbReference type="PANTHER" id="PTHR10996:SF257">
    <property type="entry name" value="GLYOXYLATE REDUCTASE 1"/>
    <property type="match status" value="1"/>
</dbReference>
<feature type="domain" description="D-isomer specific 2-hydroxyacid dehydrogenase NAD-binding" evidence="3">
    <location>
        <begin position="1"/>
        <end position="172"/>
    </location>
</feature>
<dbReference type="InterPro" id="IPR050223">
    <property type="entry name" value="D-isomer_2-hydroxyacid_DH"/>
</dbReference>
<evidence type="ECO:0000256" key="2">
    <source>
        <dbReference type="ARBA" id="ARBA00023002"/>
    </source>
</evidence>
<comment type="similarity">
    <text evidence="1">Belongs to the D-isomer specific 2-hydroxyacid dehydrogenase family.</text>
</comment>